<accession>A0A194W9Z1</accession>
<organism evidence="1 2">
    <name type="scientific">Cytospora mali</name>
    <name type="common">Apple Valsa canker fungus</name>
    <name type="synonym">Valsa mali</name>
    <dbReference type="NCBI Taxonomy" id="578113"/>
    <lineage>
        <taxon>Eukaryota</taxon>
        <taxon>Fungi</taxon>
        <taxon>Dikarya</taxon>
        <taxon>Ascomycota</taxon>
        <taxon>Pezizomycotina</taxon>
        <taxon>Sordariomycetes</taxon>
        <taxon>Sordariomycetidae</taxon>
        <taxon>Diaporthales</taxon>
        <taxon>Cytosporaceae</taxon>
        <taxon>Cytospora</taxon>
    </lineage>
</organism>
<evidence type="ECO:0000313" key="2">
    <source>
        <dbReference type="Proteomes" id="UP000078559"/>
    </source>
</evidence>
<dbReference type="EMBL" id="CM003107">
    <property type="protein sequence ID" value="KUI73274.1"/>
    <property type="molecule type" value="Genomic_DNA"/>
</dbReference>
<protein>
    <submittedName>
        <fullName evidence="1">Uncharacterized protein</fullName>
    </submittedName>
</protein>
<reference evidence="1" key="1">
    <citation type="submission" date="2014-12" db="EMBL/GenBank/DDBJ databases">
        <title>Genome Sequence of Valsa Canker Pathogens Uncovers a Specific Adaption of Colonization on Woody Bark.</title>
        <authorList>
            <person name="Yin Z."/>
            <person name="Liu H."/>
            <person name="Gao X."/>
            <person name="Li Z."/>
            <person name="Song N."/>
            <person name="Ke X."/>
            <person name="Dai Q."/>
            <person name="Wu Y."/>
            <person name="Sun Y."/>
            <person name="Xu J.-R."/>
            <person name="Kang Z.K."/>
            <person name="Wang L."/>
            <person name="Huang L."/>
        </authorList>
    </citation>
    <scope>NUCLEOTIDE SEQUENCE [LARGE SCALE GENOMIC DNA]</scope>
    <source>
        <strain evidence="1">03-8</strain>
    </source>
</reference>
<proteinExistence type="predicted"/>
<sequence length="63" mass="7076">MPVLGKVRKPIESVLIPHVDPLDRMRGVLAMAAEKVGDLLSLDTKRQLRTSHSLLDNLTEWNT</sequence>
<keyword evidence="2" id="KW-1185">Reference proteome</keyword>
<name>A0A194W9Z1_CYTMA</name>
<gene>
    <name evidence="1" type="ORF">VM1G_11893</name>
</gene>
<dbReference type="SMR" id="A0A194W9Z1"/>
<dbReference type="AlphaFoldDB" id="A0A194W9Z1"/>
<evidence type="ECO:0000313" key="1">
    <source>
        <dbReference type="EMBL" id="KUI73274.1"/>
    </source>
</evidence>
<dbReference type="Proteomes" id="UP000078559">
    <property type="component" value="Chromosome 10"/>
</dbReference>